<dbReference type="SFLD" id="SFLDS00003">
    <property type="entry name" value="Haloacid_Dehalogenase"/>
    <property type="match status" value="1"/>
</dbReference>
<dbReference type="SUPFAM" id="SSF56784">
    <property type="entry name" value="HAD-like"/>
    <property type="match status" value="1"/>
</dbReference>
<comment type="subcellular location">
    <subcellularLocation>
        <location evidence="1">Golgi apparatus</location>
        <location evidence="1">trans-Golgi network membrane</location>
        <topology evidence="1">Multi-pass membrane protein</topology>
    </subcellularLocation>
    <subcellularLocation>
        <location evidence="18">Membrane</location>
        <topology evidence="18">Multi-pass membrane protein</topology>
    </subcellularLocation>
</comment>
<feature type="transmembrane region" description="Helical" evidence="18">
    <location>
        <begin position="840"/>
        <end position="857"/>
    </location>
</feature>
<dbReference type="GO" id="GO:0046872">
    <property type="term" value="F:metal ion binding"/>
    <property type="evidence" value="ECO:0007669"/>
    <property type="project" value="UniProtKB-KW"/>
</dbReference>
<keyword evidence="6" id="KW-0479">Metal-binding</keyword>
<evidence type="ECO:0000256" key="7">
    <source>
        <dbReference type="ARBA" id="ARBA00022741"/>
    </source>
</evidence>
<gene>
    <name evidence="19" type="ORF">OFUS_LOCUS6214</name>
</gene>
<dbReference type="PROSITE" id="PS00154">
    <property type="entry name" value="ATPASE_E1_E2"/>
    <property type="match status" value="1"/>
</dbReference>
<keyword evidence="14 18" id="KW-0406">Ion transport</keyword>
<evidence type="ECO:0000313" key="20">
    <source>
        <dbReference type="Proteomes" id="UP000749559"/>
    </source>
</evidence>
<evidence type="ECO:0000256" key="4">
    <source>
        <dbReference type="ARBA" id="ARBA00022568"/>
    </source>
</evidence>
<dbReference type="InterPro" id="IPR006068">
    <property type="entry name" value="ATPase_P-typ_cation-transptr_C"/>
</dbReference>
<keyword evidence="15 18" id="KW-0472">Membrane</keyword>
<keyword evidence="3 18" id="KW-0813">Transport</keyword>
<comment type="function">
    <text evidence="18">Catalyzes the hydrolysis of ATP coupled with the transport of calcium.</text>
</comment>
<dbReference type="InterPro" id="IPR036412">
    <property type="entry name" value="HAD-like_sf"/>
</dbReference>
<dbReference type="PRINTS" id="PR00120">
    <property type="entry name" value="HATPASE"/>
</dbReference>
<dbReference type="CDD" id="cd02085">
    <property type="entry name" value="P-type_ATPase_SPCA"/>
    <property type="match status" value="1"/>
</dbReference>
<name>A0A8J1XSP2_OWEFU</name>
<comment type="similarity">
    <text evidence="2">Belongs to the cation transport ATPase (P-type) (TC 3.A.3) family. Type IIA subfamily.</text>
</comment>
<proteinExistence type="inferred from homology"/>
<dbReference type="InterPro" id="IPR008250">
    <property type="entry name" value="ATPase_P-typ_transduc_dom_A_sf"/>
</dbReference>
<protein>
    <recommendedName>
        <fullName evidence="18">Calcium-transporting ATPase</fullName>
        <ecNumber evidence="18">7.2.2.10</ecNumber>
    </recommendedName>
</protein>
<dbReference type="FunFam" id="2.70.150.10:FF:000008">
    <property type="entry name" value="Calcium-transporting ATPase"/>
    <property type="match status" value="1"/>
</dbReference>
<dbReference type="InterPro" id="IPR023214">
    <property type="entry name" value="HAD_sf"/>
</dbReference>
<evidence type="ECO:0000256" key="1">
    <source>
        <dbReference type="ARBA" id="ARBA00004166"/>
    </source>
</evidence>
<feature type="transmembrane region" description="Helical" evidence="18">
    <location>
        <begin position="808"/>
        <end position="828"/>
    </location>
</feature>
<dbReference type="Gene3D" id="3.40.50.1000">
    <property type="entry name" value="HAD superfamily/HAD-like"/>
    <property type="match status" value="1"/>
</dbReference>
<dbReference type="SUPFAM" id="SSF81665">
    <property type="entry name" value="Calcium ATPase, transmembrane domain M"/>
    <property type="match status" value="1"/>
</dbReference>
<dbReference type="SUPFAM" id="SSF81653">
    <property type="entry name" value="Calcium ATPase, transduction domain A"/>
    <property type="match status" value="1"/>
</dbReference>
<dbReference type="GO" id="GO:0005388">
    <property type="term" value="F:P-type calcium transporter activity"/>
    <property type="evidence" value="ECO:0007669"/>
    <property type="project" value="UniProtKB-EC"/>
</dbReference>
<dbReference type="SUPFAM" id="SSF81660">
    <property type="entry name" value="Metal cation-transporting ATPase, ATP-binding domain N"/>
    <property type="match status" value="1"/>
</dbReference>
<dbReference type="EC" id="7.2.2.10" evidence="18"/>
<evidence type="ECO:0000256" key="9">
    <source>
        <dbReference type="ARBA" id="ARBA00022840"/>
    </source>
</evidence>
<dbReference type="Pfam" id="PF00122">
    <property type="entry name" value="E1-E2_ATPase"/>
    <property type="match status" value="1"/>
</dbReference>
<dbReference type="Pfam" id="PF00689">
    <property type="entry name" value="Cation_ATPase_C"/>
    <property type="match status" value="1"/>
</dbReference>
<keyword evidence="13" id="KW-0333">Golgi apparatus</keyword>
<keyword evidence="5 18" id="KW-0812">Transmembrane</keyword>
<keyword evidence="8 18" id="KW-0106">Calcium</keyword>
<feature type="transmembrane region" description="Helical" evidence="18">
    <location>
        <begin position="877"/>
        <end position="894"/>
    </location>
</feature>
<dbReference type="PANTHER" id="PTHR42861">
    <property type="entry name" value="CALCIUM-TRANSPORTING ATPASE"/>
    <property type="match status" value="1"/>
</dbReference>
<evidence type="ECO:0000256" key="14">
    <source>
        <dbReference type="ARBA" id="ARBA00023065"/>
    </source>
</evidence>
<keyword evidence="20" id="KW-1185">Reference proteome</keyword>
<feature type="transmembrane region" description="Helical" evidence="18">
    <location>
        <begin position="906"/>
        <end position="924"/>
    </location>
</feature>
<comment type="caution">
    <text evidence="18">Lacks conserved residue(s) required for the propagation of feature annotation.</text>
</comment>
<keyword evidence="12 18" id="KW-1133">Transmembrane helix</keyword>
<dbReference type="Gene3D" id="2.70.150.10">
    <property type="entry name" value="Calcium-transporting ATPase, cytoplasmic transduction domain A"/>
    <property type="match status" value="1"/>
</dbReference>
<keyword evidence="9 18" id="KW-0067">ATP-binding</keyword>
<dbReference type="GO" id="GO:0016020">
    <property type="term" value="C:membrane"/>
    <property type="evidence" value="ECO:0007669"/>
    <property type="project" value="UniProtKB-SubCell"/>
</dbReference>
<dbReference type="Gene3D" id="3.40.1110.10">
    <property type="entry name" value="Calcium-transporting ATPase, cytoplasmic domain N"/>
    <property type="match status" value="1"/>
</dbReference>
<evidence type="ECO:0000256" key="16">
    <source>
        <dbReference type="ARBA" id="ARBA00047282"/>
    </source>
</evidence>
<sequence>MGQLLSIWKSTSNVEYHQVSKEENNVDLNETPEEGNRRDADNMMMHMKSDRASELSYMEISHIMNTDLQNGLNGSESERRRKINGFNEFEINGEEPLWRKYIDQFKDPLIMLLLASALVSVIMRQYDDAVSITVAIVIVVTVAFIQEYRSEKSLEALTKLVPPKCHCLRDGKLSTFLARELVPGDIVYLSIGDRVPADLRLFEAFDLAIDESSFTGETEPASKITDHLKIKKNNGITHRKNIAFMGTLVRCGNGKGIVVGTGENSEFGEVFKMMQAEDPPKTPLQISMGILGKQLSFYSFCIIGVIMFLGWVQGRAMLEMFTIGVSLAVAAIPEGLPIVVTVTLALGVMRMAKKRAIVKKLPIVETLGCVNVVCSDKTGTLTKNEMTVTQIHTPDGQYAEVSGVGYNAEGDIYCNNELIHPTTHSSFSKVVEAGLVCNNAQIRDGTLLGQPTEGALVALAMKLNLHDSRSEYIRLQEWPFNSETKLMAVKCLHKVYQNSFNGISSPNEVFFVKGAIERVLQQCNTYSVLDDALHISQNVQKEIYHEASLMGRAGLRVLGLARGPSMSELSFLGMVGILDPPRPQVRESITTLIGSGVSIKMVTGDSEETACAIGGRLGLHAAGGHTMSGEEIDNMDIADLQRAIIPITVIYRASPRHKHKIVKALQANGSIVGMTGDGVNDAVALRSADIGIAMGKGGTDVCKEASDMILVEDDFYTIMSAIEEGKGIFYNIKNFVRFQLSTSIAALTLITLSTIMRLPNPLNAMQILWINIIMDGPPAQSLGVEPVDHDIIHQPPRRVKDPIITRKLLLNVIISAFIIVSGTLWVFWREMLDNKITPRDTTMTFTCFVFFDMFNALSCRSQTKSIFTIGFLTNRMFIIAVGGSIIGQLLVIYFPPLQSIFQTEALYAQDFLLLIALTSSVFWLSEIKKCIERTIEKRKLRKQEKFYEEYV</sequence>
<feature type="transmembrane region" description="Helical" evidence="18">
    <location>
        <begin position="129"/>
        <end position="145"/>
    </location>
</feature>
<keyword evidence="11" id="KW-1278">Translocase</keyword>
<keyword evidence="4 18" id="KW-0109">Calcium transport</keyword>
<evidence type="ECO:0000256" key="5">
    <source>
        <dbReference type="ARBA" id="ARBA00022692"/>
    </source>
</evidence>
<dbReference type="GO" id="GO:0005794">
    <property type="term" value="C:Golgi apparatus"/>
    <property type="evidence" value="ECO:0007669"/>
    <property type="project" value="UniProtKB-SubCell"/>
</dbReference>
<evidence type="ECO:0000256" key="15">
    <source>
        <dbReference type="ARBA" id="ARBA00023136"/>
    </source>
</evidence>
<dbReference type="SFLD" id="SFLDF00027">
    <property type="entry name" value="p-type_atpase"/>
    <property type="match status" value="1"/>
</dbReference>
<dbReference type="InterPro" id="IPR044492">
    <property type="entry name" value="P_typ_ATPase_HD_dom"/>
</dbReference>
<comment type="catalytic activity">
    <reaction evidence="17">
        <text>Mn(2+)(in) + ATP + H2O = Mn(2+)(out) + ADP + phosphate + H(+)</text>
        <dbReference type="Rhea" id="RHEA:66820"/>
        <dbReference type="ChEBI" id="CHEBI:15377"/>
        <dbReference type="ChEBI" id="CHEBI:15378"/>
        <dbReference type="ChEBI" id="CHEBI:29035"/>
        <dbReference type="ChEBI" id="CHEBI:30616"/>
        <dbReference type="ChEBI" id="CHEBI:43474"/>
        <dbReference type="ChEBI" id="CHEBI:456216"/>
    </reaction>
    <physiologicalReaction direction="left-to-right" evidence="17">
        <dbReference type="Rhea" id="RHEA:66821"/>
    </physiologicalReaction>
</comment>
<dbReference type="InterPro" id="IPR018303">
    <property type="entry name" value="ATPase_P-typ_P_site"/>
</dbReference>
<dbReference type="NCBIfam" id="TIGR01522">
    <property type="entry name" value="ATPase-IIA2_Ca"/>
    <property type="match status" value="1"/>
</dbReference>
<dbReference type="GO" id="GO:0005524">
    <property type="term" value="F:ATP binding"/>
    <property type="evidence" value="ECO:0007669"/>
    <property type="project" value="UniProtKB-KW"/>
</dbReference>
<evidence type="ECO:0000256" key="10">
    <source>
        <dbReference type="ARBA" id="ARBA00022842"/>
    </source>
</evidence>
<feature type="transmembrane region" description="Helical" evidence="18">
    <location>
        <begin position="320"/>
        <end position="349"/>
    </location>
</feature>
<keyword evidence="10" id="KW-0460">Magnesium</keyword>
<dbReference type="GO" id="GO:0016887">
    <property type="term" value="F:ATP hydrolysis activity"/>
    <property type="evidence" value="ECO:0007669"/>
    <property type="project" value="InterPro"/>
</dbReference>
<evidence type="ECO:0000256" key="8">
    <source>
        <dbReference type="ARBA" id="ARBA00022837"/>
    </source>
</evidence>
<evidence type="ECO:0000256" key="13">
    <source>
        <dbReference type="ARBA" id="ARBA00023034"/>
    </source>
</evidence>
<dbReference type="NCBIfam" id="TIGR01494">
    <property type="entry name" value="ATPase_P-type"/>
    <property type="match status" value="2"/>
</dbReference>
<comment type="caution">
    <text evidence="19">The sequence shown here is derived from an EMBL/GenBank/DDBJ whole genome shotgun (WGS) entry which is preliminary data.</text>
</comment>
<comment type="catalytic activity">
    <reaction evidence="16">
        <text>Ca(2+)(in) + ATP + H2O = Ca(2+)(out) + ADP + phosphate + H(+)</text>
        <dbReference type="Rhea" id="RHEA:18105"/>
        <dbReference type="ChEBI" id="CHEBI:15377"/>
        <dbReference type="ChEBI" id="CHEBI:15378"/>
        <dbReference type="ChEBI" id="CHEBI:29108"/>
        <dbReference type="ChEBI" id="CHEBI:30616"/>
        <dbReference type="ChEBI" id="CHEBI:43474"/>
        <dbReference type="ChEBI" id="CHEBI:456216"/>
        <dbReference type="EC" id="7.2.2.10"/>
    </reaction>
    <physiologicalReaction direction="left-to-right" evidence="16">
        <dbReference type="Rhea" id="RHEA:18106"/>
    </physiologicalReaction>
</comment>
<reference evidence="19" key="1">
    <citation type="submission" date="2022-03" db="EMBL/GenBank/DDBJ databases">
        <authorList>
            <person name="Martin C."/>
        </authorList>
    </citation>
    <scope>NUCLEOTIDE SEQUENCE</scope>
</reference>
<dbReference type="InterPro" id="IPR023299">
    <property type="entry name" value="ATPase_P-typ_cyto_dom_N"/>
</dbReference>
<dbReference type="FunFam" id="3.40.1110.10:FF:000006">
    <property type="entry name" value="Calcium-transporting ATPase"/>
    <property type="match status" value="1"/>
</dbReference>
<dbReference type="InterPro" id="IPR006413">
    <property type="entry name" value="P-type_ATPase_IIA_PMR1"/>
</dbReference>
<accession>A0A8J1XSP2</accession>
<dbReference type="AlphaFoldDB" id="A0A8J1XSP2"/>
<dbReference type="PRINTS" id="PR00119">
    <property type="entry name" value="CATATPASE"/>
</dbReference>
<dbReference type="InterPro" id="IPR059000">
    <property type="entry name" value="ATPase_P-type_domA"/>
</dbReference>
<dbReference type="SMART" id="SM00831">
    <property type="entry name" value="Cation_ATPase_N"/>
    <property type="match status" value="1"/>
</dbReference>
<keyword evidence="7 18" id="KW-0547">Nucleotide-binding</keyword>
<dbReference type="Gene3D" id="1.20.1110.10">
    <property type="entry name" value="Calcium-transporting ATPase, transmembrane domain"/>
    <property type="match status" value="1"/>
</dbReference>
<dbReference type="InterPro" id="IPR004014">
    <property type="entry name" value="ATPase_P-typ_cation-transptr_N"/>
</dbReference>
<evidence type="ECO:0000256" key="2">
    <source>
        <dbReference type="ARBA" id="ARBA00005675"/>
    </source>
</evidence>
<feature type="transmembrane region" description="Helical" evidence="18">
    <location>
        <begin position="295"/>
        <end position="314"/>
    </location>
</feature>
<dbReference type="Pfam" id="PF00690">
    <property type="entry name" value="Cation_ATPase_N"/>
    <property type="match status" value="1"/>
</dbReference>
<dbReference type="SFLD" id="SFLDG00002">
    <property type="entry name" value="C1.7:_P-type_atpase_like"/>
    <property type="match status" value="1"/>
</dbReference>
<evidence type="ECO:0000256" key="12">
    <source>
        <dbReference type="ARBA" id="ARBA00022989"/>
    </source>
</evidence>
<dbReference type="OrthoDB" id="3352408at2759"/>
<dbReference type="InterPro" id="IPR023298">
    <property type="entry name" value="ATPase_P-typ_TM_dom_sf"/>
</dbReference>
<evidence type="ECO:0000313" key="19">
    <source>
        <dbReference type="EMBL" id="CAH1779402.1"/>
    </source>
</evidence>
<organism evidence="19 20">
    <name type="scientific">Owenia fusiformis</name>
    <name type="common">Polychaete worm</name>
    <dbReference type="NCBI Taxonomy" id="6347"/>
    <lineage>
        <taxon>Eukaryota</taxon>
        <taxon>Metazoa</taxon>
        <taxon>Spiralia</taxon>
        <taxon>Lophotrochozoa</taxon>
        <taxon>Annelida</taxon>
        <taxon>Polychaeta</taxon>
        <taxon>Sedentaria</taxon>
        <taxon>Canalipalpata</taxon>
        <taxon>Sabellida</taxon>
        <taxon>Oweniida</taxon>
        <taxon>Oweniidae</taxon>
        <taxon>Owenia</taxon>
    </lineage>
</organism>
<dbReference type="EMBL" id="CAIIXF020000003">
    <property type="protein sequence ID" value="CAH1779402.1"/>
    <property type="molecule type" value="Genomic_DNA"/>
</dbReference>
<dbReference type="Proteomes" id="UP000749559">
    <property type="component" value="Unassembled WGS sequence"/>
</dbReference>
<evidence type="ECO:0000256" key="18">
    <source>
        <dbReference type="RuleBase" id="RU361146"/>
    </source>
</evidence>
<evidence type="ECO:0000256" key="17">
    <source>
        <dbReference type="ARBA" id="ARBA00047330"/>
    </source>
</evidence>
<dbReference type="InterPro" id="IPR001757">
    <property type="entry name" value="P_typ_ATPase"/>
</dbReference>
<dbReference type="Pfam" id="PF13246">
    <property type="entry name" value="Cation_ATPase"/>
    <property type="match status" value="1"/>
</dbReference>
<feature type="transmembrane region" description="Helical" evidence="18">
    <location>
        <begin position="105"/>
        <end position="123"/>
    </location>
</feature>
<evidence type="ECO:0000256" key="3">
    <source>
        <dbReference type="ARBA" id="ARBA00022448"/>
    </source>
</evidence>
<evidence type="ECO:0000256" key="6">
    <source>
        <dbReference type="ARBA" id="ARBA00022723"/>
    </source>
</evidence>
<evidence type="ECO:0000256" key="11">
    <source>
        <dbReference type="ARBA" id="ARBA00022967"/>
    </source>
</evidence>